<dbReference type="Gene3D" id="2.40.50.40">
    <property type="match status" value="2"/>
</dbReference>
<evidence type="ECO:0000259" key="4">
    <source>
        <dbReference type="PROSITE" id="PS50013"/>
    </source>
</evidence>
<dbReference type="InterPro" id="IPR023780">
    <property type="entry name" value="Chromo_domain"/>
</dbReference>
<dbReference type="Pfam" id="PF01393">
    <property type="entry name" value="Chromo_shadow"/>
    <property type="match status" value="1"/>
</dbReference>
<dbReference type="PROSITE" id="PS50013">
    <property type="entry name" value="CHROMO_2"/>
    <property type="match status" value="1"/>
</dbReference>
<dbReference type="InterPro" id="IPR051219">
    <property type="entry name" value="Heterochromatin_chromo-domain"/>
</dbReference>
<dbReference type="InterPro" id="IPR008251">
    <property type="entry name" value="Chromo_shadow_dom"/>
</dbReference>
<dbReference type="InterPro" id="IPR000953">
    <property type="entry name" value="Chromo/chromo_shadow_dom"/>
</dbReference>
<dbReference type="SMART" id="SM00300">
    <property type="entry name" value="ChSh"/>
    <property type="match status" value="1"/>
</dbReference>
<dbReference type="Pfam" id="PF00385">
    <property type="entry name" value="Chromo"/>
    <property type="match status" value="1"/>
</dbReference>
<dbReference type="AlphaFoldDB" id="A0AAV9ZJA7"/>
<protein>
    <recommendedName>
        <fullName evidence="4">Chromo domain-containing protein</fullName>
    </recommendedName>
</protein>
<feature type="compositionally biased region" description="Polar residues" evidence="3">
    <location>
        <begin position="289"/>
        <end position="307"/>
    </location>
</feature>
<dbReference type="InterPro" id="IPR016197">
    <property type="entry name" value="Chromo-like_dom_sf"/>
</dbReference>
<dbReference type="GO" id="GO:0005634">
    <property type="term" value="C:nucleus"/>
    <property type="evidence" value="ECO:0007669"/>
    <property type="project" value="UniProtKB-SubCell"/>
</dbReference>
<sequence length="452" mass="49175">MGRRRKTKDYEIEAVVGEKVTSGERWFKVRWKGWSEDYDEWKPEEDVTAPELIDRFLAGQHAAQAGNSASASIAPPSKFKRSSRVTTPKETYPRSEGQYSVPPVSASAMAALASPLSNLKQLPPSSVISSNQLEDPGASEPSSKASPDLANENDTSGKHYAMENSSLPTITPVSLEPVLQSDDVAVLKPLSQASPLPIFLPSGADKTAAPEHADGIAGSGEHSGMEHRPLPTITPVSPKLVPHPDDIAALKPPSEPSPDDNINETATPREHLLATTGVSPNLLEDMVSKPSSNASEGQRDNQNASTGNREDITVNDAEQPRNDSNAAMQVVPELAVHPSDPDAMAQASGSARDANKRPRSPSLFFADTEPPAKRKVASGLVRVSDMSQYQDEPSWEGLVQKIETVEDVNDERFVHLIWHTGEHKIVRSETCHSKLPSQLLRFYESKLRWKED</sequence>
<gene>
    <name evidence="5" type="ORF">R3P38DRAFT_3106711</name>
</gene>
<evidence type="ECO:0000256" key="2">
    <source>
        <dbReference type="ARBA" id="ARBA00023242"/>
    </source>
</evidence>
<feature type="region of interest" description="Disordered" evidence="3">
    <location>
        <begin position="201"/>
        <end position="371"/>
    </location>
</feature>
<organism evidence="5 6">
    <name type="scientific">Favolaschia claudopus</name>
    <dbReference type="NCBI Taxonomy" id="2862362"/>
    <lineage>
        <taxon>Eukaryota</taxon>
        <taxon>Fungi</taxon>
        <taxon>Dikarya</taxon>
        <taxon>Basidiomycota</taxon>
        <taxon>Agaricomycotina</taxon>
        <taxon>Agaricomycetes</taxon>
        <taxon>Agaricomycetidae</taxon>
        <taxon>Agaricales</taxon>
        <taxon>Marasmiineae</taxon>
        <taxon>Mycenaceae</taxon>
        <taxon>Favolaschia</taxon>
    </lineage>
</organism>
<feature type="region of interest" description="Disordered" evidence="3">
    <location>
        <begin position="120"/>
        <end position="167"/>
    </location>
</feature>
<name>A0AAV9ZJA7_9AGAR</name>
<comment type="caution">
    <text evidence="5">The sequence shown here is derived from an EMBL/GenBank/DDBJ whole genome shotgun (WGS) entry which is preliminary data.</text>
</comment>
<evidence type="ECO:0000256" key="1">
    <source>
        <dbReference type="ARBA" id="ARBA00004123"/>
    </source>
</evidence>
<dbReference type="SUPFAM" id="SSF54160">
    <property type="entry name" value="Chromo domain-like"/>
    <property type="match status" value="2"/>
</dbReference>
<feature type="region of interest" description="Disordered" evidence="3">
    <location>
        <begin position="63"/>
        <end position="101"/>
    </location>
</feature>
<dbReference type="CDD" id="cd00024">
    <property type="entry name" value="CD_CSD"/>
    <property type="match status" value="1"/>
</dbReference>
<evidence type="ECO:0000256" key="3">
    <source>
        <dbReference type="SAM" id="MobiDB-lite"/>
    </source>
</evidence>
<keyword evidence="6" id="KW-1185">Reference proteome</keyword>
<dbReference type="PANTHER" id="PTHR22812">
    <property type="entry name" value="CHROMOBOX PROTEIN"/>
    <property type="match status" value="1"/>
</dbReference>
<dbReference type="SMART" id="SM00298">
    <property type="entry name" value="CHROMO"/>
    <property type="match status" value="1"/>
</dbReference>
<dbReference type="EMBL" id="JAWWNJ010000141">
    <property type="protein sequence ID" value="KAK6984109.1"/>
    <property type="molecule type" value="Genomic_DNA"/>
</dbReference>
<proteinExistence type="predicted"/>
<evidence type="ECO:0000313" key="6">
    <source>
        <dbReference type="Proteomes" id="UP001362999"/>
    </source>
</evidence>
<feature type="compositionally biased region" description="Polar residues" evidence="3">
    <location>
        <begin position="120"/>
        <end position="133"/>
    </location>
</feature>
<feature type="domain" description="Chromo" evidence="4">
    <location>
        <begin position="10"/>
        <end position="68"/>
    </location>
</feature>
<comment type="subcellular location">
    <subcellularLocation>
        <location evidence="1">Nucleus</location>
    </subcellularLocation>
</comment>
<accession>A0AAV9ZJA7</accession>
<reference evidence="5 6" key="1">
    <citation type="journal article" date="2024" name="J Genomics">
        <title>Draft genome sequencing and assembly of Favolaschia claudopus CIRM-BRFM 2984 isolated from oak limbs.</title>
        <authorList>
            <person name="Navarro D."/>
            <person name="Drula E."/>
            <person name="Chaduli D."/>
            <person name="Cazenave R."/>
            <person name="Ahrendt S."/>
            <person name="Wang J."/>
            <person name="Lipzen A."/>
            <person name="Daum C."/>
            <person name="Barry K."/>
            <person name="Grigoriev I.V."/>
            <person name="Favel A."/>
            <person name="Rosso M.N."/>
            <person name="Martin F."/>
        </authorList>
    </citation>
    <scope>NUCLEOTIDE SEQUENCE [LARGE SCALE GENOMIC DNA]</scope>
    <source>
        <strain evidence="5 6">CIRM-BRFM 2984</strain>
    </source>
</reference>
<dbReference type="Proteomes" id="UP001362999">
    <property type="component" value="Unassembled WGS sequence"/>
</dbReference>
<keyword evidence="2" id="KW-0539">Nucleus</keyword>
<dbReference type="GO" id="GO:0006338">
    <property type="term" value="P:chromatin remodeling"/>
    <property type="evidence" value="ECO:0007669"/>
    <property type="project" value="UniProtKB-ARBA"/>
</dbReference>
<evidence type="ECO:0000313" key="5">
    <source>
        <dbReference type="EMBL" id="KAK6984109.1"/>
    </source>
</evidence>